<reference evidence="3" key="1">
    <citation type="submission" date="2015-04" db="UniProtKB">
        <authorList>
            <consortium name="EnsemblPlants"/>
        </authorList>
    </citation>
    <scope>IDENTIFICATION</scope>
</reference>
<dbReference type="Proteomes" id="UP000026961">
    <property type="component" value="Chromosome 8"/>
</dbReference>
<dbReference type="EnsemblPlants" id="OGLUM08G09640.1">
    <property type="protein sequence ID" value="OGLUM08G09640.1"/>
    <property type="gene ID" value="OGLUM08G09640"/>
</dbReference>
<feature type="region of interest" description="Disordered" evidence="1">
    <location>
        <begin position="100"/>
        <end position="161"/>
    </location>
</feature>
<feature type="chain" id="PRO_5002353754" description="Secreted protein" evidence="2">
    <location>
        <begin position="21"/>
        <end position="161"/>
    </location>
</feature>
<protein>
    <recommendedName>
        <fullName evidence="5">Secreted protein</fullName>
    </recommendedName>
</protein>
<proteinExistence type="predicted"/>
<feature type="compositionally biased region" description="Polar residues" evidence="1">
    <location>
        <begin position="46"/>
        <end position="60"/>
    </location>
</feature>
<feature type="signal peptide" evidence="2">
    <location>
        <begin position="1"/>
        <end position="20"/>
    </location>
</feature>
<feature type="region of interest" description="Disordered" evidence="1">
    <location>
        <begin position="43"/>
        <end position="76"/>
    </location>
</feature>
<keyword evidence="2" id="KW-0732">Signal</keyword>
<evidence type="ECO:0000313" key="3">
    <source>
        <dbReference type="EnsemblPlants" id="OGLUM08G09640.1"/>
    </source>
</evidence>
<dbReference type="Gramene" id="OGLUM08G09640.1">
    <property type="protein sequence ID" value="OGLUM08G09640.1"/>
    <property type="gene ID" value="OGLUM08G09640"/>
</dbReference>
<sequence length="161" mass="18136">MLHLQTLVALPGRLLMVIVAELARQVAPTLPQQSISTVNHIAAPPETTSHTGTQLQQTYSAADDQRGRTLETNSARHPYRTKKLPSINWKQPSLRREEHLRRGERALHRRRTTEEEENRIWRNRREGDGGVIPDADKTAAGRLPSARSTAASAGEPDWSRR</sequence>
<evidence type="ECO:0000256" key="1">
    <source>
        <dbReference type="SAM" id="MobiDB-lite"/>
    </source>
</evidence>
<dbReference type="HOGENOM" id="CLU_1646349_0_0_1"/>
<evidence type="ECO:0008006" key="5">
    <source>
        <dbReference type="Google" id="ProtNLM"/>
    </source>
</evidence>
<evidence type="ECO:0000256" key="2">
    <source>
        <dbReference type="SAM" id="SignalP"/>
    </source>
</evidence>
<keyword evidence="4" id="KW-1185">Reference proteome</keyword>
<accession>A0A0E0ATA5</accession>
<organism evidence="3">
    <name type="scientific">Oryza glumipatula</name>
    <dbReference type="NCBI Taxonomy" id="40148"/>
    <lineage>
        <taxon>Eukaryota</taxon>
        <taxon>Viridiplantae</taxon>
        <taxon>Streptophyta</taxon>
        <taxon>Embryophyta</taxon>
        <taxon>Tracheophyta</taxon>
        <taxon>Spermatophyta</taxon>
        <taxon>Magnoliopsida</taxon>
        <taxon>Liliopsida</taxon>
        <taxon>Poales</taxon>
        <taxon>Poaceae</taxon>
        <taxon>BOP clade</taxon>
        <taxon>Oryzoideae</taxon>
        <taxon>Oryzeae</taxon>
        <taxon>Oryzinae</taxon>
        <taxon>Oryza</taxon>
    </lineage>
</organism>
<feature type="compositionally biased region" description="Basic and acidic residues" evidence="1">
    <location>
        <begin position="118"/>
        <end position="139"/>
    </location>
</feature>
<evidence type="ECO:0000313" key="4">
    <source>
        <dbReference type="Proteomes" id="UP000026961"/>
    </source>
</evidence>
<reference evidence="3" key="2">
    <citation type="submission" date="2018-05" db="EMBL/GenBank/DDBJ databases">
        <title>OgluRS3 (Oryza glumaepatula Reference Sequence Version 3).</title>
        <authorList>
            <person name="Zhang J."/>
            <person name="Kudrna D."/>
            <person name="Lee S."/>
            <person name="Talag J."/>
            <person name="Welchert J."/>
            <person name="Wing R.A."/>
        </authorList>
    </citation>
    <scope>NUCLEOTIDE SEQUENCE [LARGE SCALE GENOMIC DNA]</scope>
</reference>
<dbReference type="AlphaFoldDB" id="A0A0E0ATA5"/>
<name>A0A0E0ATA5_9ORYZ</name>